<organism evidence="1 2">
    <name type="scientific">Streptomyces virginiae</name>
    <name type="common">Streptomyces cinnamonensis</name>
    <dbReference type="NCBI Taxonomy" id="1961"/>
    <lineage>
        <taxon>Bacteria</taxon>
        <taxon>Bacillati</taxon>
        <taxon>Actinomycetota</taxon>
        <taxon>Actinomycetes</taxon>
        <taxon>Kitasatosporales</taxon>
        <taxon>Streptomycetaceae</taxon>
        <taxon>Streptomyces</taxon>
    </lineage>
</organism>
<dbReference type="GeneID" id="86957368"/>
<dbReference type="RefSeq" id="WP_053625964.1">
    <property type="nucleotide sequence ID" value="NZ_BMRU01000028.1"/>
</dbReference>
<dbReference type="EMBL" id="BNDV01000002">
    <property type="protein sequence ID" value="GHI11652.1"/>
    <property type="molecule type" value="Genomic_DNA"/>
</dbReference>
<reference evidence="2" key="1">
    <citation type="submission" date="2020-09" db="EMBL/GenBank/DDBJ databases">
        <title>Whole genome shotgun sequence of Streptomyces cinnamonensis NBRC 15873.</title>
        <authorList>
            <person name="Komaki H."/>
            <person name="Tamura T."/>
        </authorList>
    </citation>
    <scope>NUCLEOTIDE SEQUENCE [LARGE SCALE GENOMIC DNA]</scope>
    <source>
        <strain evidence="2">NBRC 15873</strain>
    </source>
</reference>
<dbReference type="InterPro" id="IPR023393">
    <property type="entry name" value="START-like_dom_sf"/>
</dbReference>
<name>A0ABQ3NFZ6_STRVG</name>
<accession>A0ABQ3NFZ6</accession>
<comment type="caution">
    <text evidence="1">The sequence shown here is derived from an EMBL/GenBank/DDBJ whole genome shotgun (WGS) entry which is preliminary data.</text>
</comment>
<dbReference type="CDD" id="cd08861">
    <property type="entry name" value="OtcD1_ARO-CYC_like"/>
    <property type="match status" value="2"/>
</dbReference>
<dbReference type="Proteomes" id="UP000660554">
    <property type="component" value="Unassembled WGS sequence"/>
</dbReference>
<gene>
    <name evidence="1" type="ORF">Scinn_11150</name>
</gene>
<sequence length="310" mass="33720">MRRHTRHALTSTAPPQALYDLAADVGRWPAVFAPSVAAHYLERGELSERFRLWATVGGEVKTWVSRRALDPLNLRIRFDQEESAAPIASMGGEWIFEVREDGGTDIVLLHDFTAVGDDPDTVDWINAALDRNSPLELAALARIAELGADAGDLVFSFSDTVTLDCTAQQAYAFVHRADLWPERLPHVGRVELTEDAAGVQEMEMDTVTADGAAHTTRSVRVCRPGERIAYKQLVPPRLLLGHSGVWEFTDSGAGTGARVTAEHTVVIDPAAVEEVLGAGATVADARRHLREVLGRNSRTTLELADRTAAA</sequence>
<evidence type="ECO:0000313" key="1">
    <source>
        <dbReference type="EMBL" id="GHI11652.1"/>
    </source>
</evidence>
<keyword evidence="2" id="KW-1185">Reference proteome</keyword>
<protein>
    <submittedName>
        <fullName evidence="1">Actinorhodin polyketide synthase bifunctional cyclase/dehydratase</fullName>
    </submittedName>
</protein>
<dbReference type="Gene3D" id="3.30.530.20">
    <property type="match status" value="2"/>
</dbReference>
<dbReference type="SUPFAM" id="SSF55961">
    <property type="entry name" value="Bet v1-like"/>
    <property type="match status" value="2"/>
</dbReference>
<dbReference type="InterPro" id="IPR019587">
    <property type="entry name" value="Polyketide_cyclase/dehydratase"/>
</dbReference>
<evidence type="ECO:0000313" key="2">
    <source>
        <dbReference type="Proteomes" id="UP000660554"/>
    </source>
</evidence>
<proteinExistence type="predicted"/>
<dbReference type="Pfam" id="PF10604">
    <property type="entry name" value="Polyketide_cyc2"/>
    <property type="match status" value="1"/>
</dbReference>